<evidence type="ECO:0000313" key="2">
    <source>
        <dbReference type="EMBL" id="KFD50460.1"/>
    </source>
</evidence>
<protein>
    <submittedName>
        <fullName evidence="2">Uncharacterized protein</fullName>
    </submittedName>
</protein>
<sequence>MADGIYGTCLRAVWCKVLFTRQRLGISSDSEVVSNTAQIINIRLRVKTFDYLQYTRSARTYLRLLFGGSRPLTKPSQSLSRPHAPFGAPL</sequence>
<feature type="region of interest" description="Disordered" evidence="1">
    <location>
        <begin position="69"/>
        <end position="90"/>
    </location>
</feature>
<name>A0A085LZR4_9BILA</name>
<evidence type="ECO:0000313" key="3">
    <source>
        <dbReference type="Proteomes" id="UP000030764"/>
    </source>
</evidence>
<organism evidence="2 3">
    <name type="scientific">Trichuris suis</name>
    <name type="common">pig whipworm</name>
    <dbReference type="NCBI Taxonomy" id="68888"/>
    <lineage>
        <taxon>Eukaryota</taxon>
        <taxon>Metazoa</taxon>
        <taxon>Ecdysozoa</taxon>
        <taxon>Nematoda</taxon>
        <taxon>Enoplea</taxon>
        <taxon>Dorylaimia</taxon>
        <taxon>Trichinellida</taxon>
        <taxon>Trichuridae</taxon>
        <taxon>Trichuris</taxon>
    </lineage>
</organism>
<dbReference type="EMBL" id="KL363253">
    <property type="protein sequence ID" value="KFD50460.1"/>
    <property type="molecule type" value="Genomic_DNA"/>
</dbReference>
<accession>A0A085LZR4</accession>
<keyword evidence="3" id="KW-1185">Reference proteome</keyword>
<dbReference type="AlphaFoldDB" id="A0A085LZR4"/>
<proteinExistence type="predicted"/>
<evidence type="ECO:0000256" key="1">
    <source>
        <dbReference type="SAM" id="MobiDB-lite"/>
    </source>
</evidence>
<dbReference type="Proteomes" id="UP000030764">
    <property type="component" value="Unassembled WGS sequence"/>
</dbReference>
<reference evidence="2 3" key="1">
    <citation type="journal article" date="2014" name="Nat. Genet.">
        <title>Genome and transcriptome of the porcine whipworm Trichuris suis.</title>
        <authorList>
            <person name="Jex A.R."/>
            <person name="Nejsum P."/>
            <person name="Schwarz E.M."/>
            <person name="Hu L."/>
            <person name="Young N.D."/>
            <person name="Hall R.S."/>
            <person name="Korhonen P.K."/>
            <person name="Liao S."/>
            <person name="Thamsborg S."/>
            <person name="Xia J."/>
            <person name="Xu P."/>
            <person name="Wang S."/>
            <person name="Scheerlinck J.P."/>
            <person name="Hofmann A."/>
            <person name="Sternberg P.W."/>
            <person name="Wang J."/>
            <person name="Gasser R.B."/>
        </authorList>
    </citation>
    <scope>NUCLEOTIDE SEQUENCE [LARGE SCALE GENOMIC DNA]</scope>
    <source>
        <strain evidence="2">DCEP-RM93M</strain>
    </source>
</reference>
<gene>
    <name evidence="2" type="ORF">M513_08687</name>
</gene>